<dbReference type="SMART" id="SM00987">
    <property type="entry name" value="UreE_C"/>
    <property type="match status" value="1"/>
</dbReference>
<sequence>MPFGFSAPRSRTSPTRRLEPVGPVGEALPHPITGEPFTSPVPPGSGWPGDPASARTPRARTPADVVRLAERATLAQVDARSSVCSACPRLVSWREDVARTKRRAFADQPYWGRPAASLGDPEPTLLIVGLAPAAHGANRTGRMFTGDRSGDWIFAALHRAGYATQGTSVAAGDGLELHGARMVATVRCAPPDNKPTPDEKHACAPWLHRELDLLSDGLTAILALGGIAWQATFAALSDLGWGIPRPRPSFGHGVTARVTTPGAPATTSGARATGPGRNGSGGREIAVVGSYHVSQQNTFTGRLTEAMLDDVLARCRDGSGGAQSHTADGVDPL</sequence>
<evidence type="ECO:0000256" key="9">
    <source>
        <dbReference type="ARBA" id="ARBA00023887"/>
    </source>
</evidence>
<protein>
    <recommendedName>
        <fullName evidence="9">Type-5 uracil-DNA glycosylase</fullName>
    </recommendedName>
</protein>
<proteinExistence type="inferred from homology"/>
<evidence type="ECO:0000256" key="3">
    <source>
        <dbReference type="ARBA" id="ARBA00022763"/>
    </source>
</evidence>
<dbReference type="InterPro" id="IPR044147">
    <property type="entry name" value="UdgB-like"/>
</dbReference>
<keyword evidence="5" id="KW-0408">Iron</keyword>
<evidence type="ECO:0000313" key="13">
    <source>
        <dbReference type="Proteomes" id="UP000826651"/>
    </source>
</evidence>
<keyword evidence="2" id="KW-0479">Metal-binding</keyword>
<dbReference type="CDD" id="cd10031">
    <property type="entry name" value="UDG-F5_TTUDGB_like"/>
    <property type="match status" value="1"/>
</dbReference>
<evidence type="ECO:0000256" key="1">
    <source>
        <dbReference type="ARBA" id="ARBA00022485"/>
    </source>
</evidence>
<feature type="domain" description="Uracil-DNA glycosylase-like" evidence="11">
    <location>
        <begin position="116"/>
        <end position="312"/>
    </location>
</feature>
<keyword evidence="6" id="KW-0411">Iron-sulfur</keyword>
<name>A0ABS7S8E3_9MICO</name>
<evidence type="ECO:0000259" key="11">
    <source>
        <dbReference type="SMART" id="SM00986"/>
    </source>
</evidence>
<organism evidence="12 13">
    <name type="scientific">Occultella gossypii</name>
    <dbReference type="NCBI Taxonomy" id="2800820"/>
    <lineage>
        <taxon>Bacteria</taxon>
        <taxon>Bacillati</taxon>
        <taxon>Actinomycetota</taxon>
        <taxon>Actinomycetes</taxon>
        <taxon>Micrococcales</taxon>
        <taxon>Ruaniaceae</taxon>
        <taxon>Occultella</taxon>
    </lineage>
</organism>
<dbReference type="SMART" id="SM00986">
    <property type="entry name" value="UDG"/>
    <property type="match status" value="1"/>
</dbReference>
<evidence type="ECO:0000256" key="5">
    <source>
        <dbReference type="ARBA" id="ARBA00023004"/>
    </source>
</evidence>
<comment type="caution">
    <text evidence="12">The sequence shown here is derived from an EMBL/GenBank/DDBJ whole genome shotgun (WGS) entry which is preliminary data.</text>
</comment>
<gene>
    <name evidence="12" type="ORF">KCQ71_10680</name>
</gene>
<feature type="region of interest" description="Disordered" evidence="10">
    <location>
        <begin position="1"/>
        <end position="60"/>
    </location>
</feature>
<keyword evidence="7" id="KW-0234">DNA repair</keyword>
<dbReference type="Proteomes" id="UP000826651">
    <property type="component" value="Unassembled WGS sequence"/>
</dbReference>
<dbReference type="InterPro" id="IPR036895">
    <property type="entry name" value="Uracil-DNA_glycosylase-like_sf"/>
</dbReference>
<keyword evidence="13" id="KW-1185">Reference proteome</keyword>
<evidence type="ECO:0000256" key="10">
    <source>
        <dbReference type="SAM" id="MobiDB-lite"/>
    </source>
</evidence>
<dbReference type="Gene3D" id="3.40.470.10">
    <property type="entry name" value="Uracil-DNA glycosylase-like domain"/>
    <property type="match status" value="1"/>
</dbReference>
<dbReference type="InterPro" id="IPR005122">
    <property type="entry name" value="Uracil-DNA_glycosylase-like"/>
</dbReference>
<dbReference type="EMBL" id="JAGSHT010000010">
    <property type="protein sequence ID" value="MBZ2196620.1"/>
    <property type="molecule type" value="Genomic_DNA"/>
</dbReference>
<feature type="region of interest" description="Disordered" evidence="10">
    <location>
        <begin position="259"/>
        <end position="282"/>
    </location>
</feature>
<reference evidence="12 13" key="1">
    <citation type="submission" date="2021-04" db="EMBL/GenBank/DDBJ databases">
        <title>Ruania sp. nov., isolated from sandy soil of mangrove forest.</title>
        <authorList>
            <person name="Ge X."/>
            <person name="Huang R."/>
            <person name="Liu W."/>
        </authorList>
    </citation>
    <scope>NUCLEOTIDE SEQUENCE [LARGE SCALE GENOMIC DNA]</scope>
    <source>
        <strain evidence="12 13">N2-46</strain>
    </source>
</reference>
<evidence type="ECO:0000256" key="7">
    <source>
        <dbReference type="ARBA" id="ARBA00023204"/>
    </source>
</evidence>
<evidence type="ECO:0000256" key="4">
    <source>
        <dbReference type="ARBA" id="ARBA00022801"/>
    </source>
</evidence>
<evidence type="ECO:0000256" key="8">
    <source>
        <dbReference type="ARBA" id="ARBA00023779"/>
    </source>
</evidence>
<comment type="similarity">
    <text evidence="8">Belongs to the uracil-DNA glycosylase (UDG) superfamily. Type 5 (UDGb) family.</text>
</comment>
<keyword evidence="3" id="KW-0227">DNA damage</keyword>
<evidence type="ECO:0000313" key="12">
    <source>
        <dbReference type="EMBL" id="MBZ2196620.1"/>
    </source>
</evidence>
<dbReference type="PANTHER" id="PTHR33693:SF3">
    <property type="entry name" value="TYPE-5 URACIL-DNA GLYCOSYLASE"/>
    <property type="match status" value="1"/>
</dbReference>
<evidence type="ECO:0000256" key="2">
    <source>
        <dbReference type="ARBA" id="ARBA00022723"/>
    </source>
</evidence>
<accession>A0ABS7S8E3</accession>
<keyword evidence="4" id="KW-0378">Hydrolase</keyword>
<keyword evidence="1" id="KW-0004">4Fe-4S</keyword>
<dbReference type="SUPFAM" id="SSF52141">
    <property type="entry name" value="Uracil-DNA glycosylase-like"/>
    <property type="match status" value="1"/>
</dbReference>
<feature type="compositionally biased region" description="Low complexity" evidence="10">
    <location>
        <begin position="259"/>
        <end position="275"/>
    </location>
</feature>
<dbReference type="Pfam" id="PF03167">
    <property type="entry name" value="UDG"/>
    <property type="match status" value="1"/>
</dbReference>
<dbReference type="InterPro" id="IPR051536">
    <property type="entry name" value="UDG_Type-4/5"/>
</dbReference>
<dbReference type="PANTHER" id="PTHR33693">
    <property type="entry name" value="TYPE-5 URACIL-DNA GLYCOSYLASE"/>
    <property type="match status" value="1"/>
</dbReference>
<feature type="compositionally biased region" description="Low complexity" evidence="10">
    <location>
        <begin position="51"/>
        <end position="60"/>
    </location>
</feature>
<evidence type="ECO:0000256" key="6">
    <source>
        <dbReference type="ARBA" id="ARBA00023014"/>
    </source>
</evidence>